<dbReference type="GO" id="GO:0004497">
    <property type="term" value="F:monooxygenase activity"/>
    <property type="evidence" value="ECO:0007669"/>
    <property type="project" value="UniProtKB-KW"/>
</dbReference>
<keyword evidence="2" id="KW-0677">Repeat</keyword>
<feature type="repeat" description="NHL" evidence="4">
    <location>
        <begin position="130"/>
        <end position="171"/>
    </location>
</feature>
<organism evidence="6">
    <name type="scientific">Ixodes scapularis</name>
    <name type="common">Black-legged tick</name>
    <name type="synonym">Deer tick</name>
    <dbReference type="NCBI Taxonomy" id="6945"/>
    <lineage>
        <taxon>Eukaryota</taxon>
        <taxon>Metazoa</taxon>
        <taxon>Ecdysozoa</taxon>
        <taxon>Arthropoda</taxon>
        <taxon>Chelicerata</taxon>
        <taxon>Arachnida</taxon>
        <taxon>Acari</taxon>
        <taxon>Parasitiformes</taxon>
        <taxon>Ixodida</taxon>
        <taxon>Ixodoidea</taxon>
        <taxon>Ixodidae</taxon>
        <taxon>Ixodinae</taxon>
        <taxon>Ixodes</taxon>
    </lineage>
</organism>
<dbReference type="VEuPathDB" id="VectorBase:ISCW004436"/>
<proteinExistence type="predicted"/>
<evidence type="ECO:0000256" key="1">
    <source>
        <dbReference type="ARBA" id="ARBA00022729"/>
    </source>
</evidence>
<dbReference type="Gene3D" id="2.120.10.30">
    <property type="entry name" value="TolB, C-terminal domain"/>
    <property type="match status" value="1"/>
</dbReference>
<dbReference type="SUPFAM" id="SSF101898">
    <property type="entry name" value="NHL repeat"/>
    <property type="match status" value="1"/>
</dbReference>
<dbReference type="InterPro" id="IPR011042">
    <property type="entry name" value="6-blade_b-propeller_TolB-like"/>
</dbReference>
<dbReference type="PROSITE" id="PS51125">
    <property type="entry name" value="NHL"/>
    <property type="match status" value="2"/>
</dbReference>
<dbReference type="PANTHER" id="PTHR10680">
    <property type="entry name" value="PEPTIDYL-GLYCINE ALPHA-AMIDATING MONOOXYGENASE"/>
    <property type="match status" value="1"/>
</dbReference>
<keyword evidence="3" id="KW-0325">Glycoprotein</keyword>
<accession>A0A4D5SAN6</accession>
<name>A0A4D5SAN6_IXOSC</name>
<feature type="signal peptide" evidence="5">
    <location>
        <begin position="1"/>
        <end position="22"/>
    </location>
</feature>
<evidence type="ECO:0000256" key="5">
    <source>
        <dbReference type="SAM" id="SignalP"/>
    </source>
</evidence>
<evidence type="ECO:0000256" key="2">
    <source>
        <dbReference type="ARBA" id="ARBA00022737"/>
    </source>
</evidence>
<evidence type="ECO:0000256" key="4">
    <source>
        <dbReference type="PROSITE-ProRule" id="PRU00504"/>
    </source>
</evidence>
<dbReference type="VEuPathDB" id="VectorBase:ISCI004436"/>
<dbReference type="AlphaFoldDB" id="A0A4D5SAN6"/>
<keyword evidence="6" id="KW-0560">Oxidoreductase</keyword>
<sequence>MNGNWAVLLWQLAAVAAAVASAFQDSRPEENRLLGRLQSDSPRADILLRHLIRAKLSPVAQEDEGWPPREVTGALGPTSAVAVDSRGLVHILHRGPVVWNASSFDQNHVYRYQQSPISEPAIVVLDPKTGLVVRRWGQNMFFMPHGLYIDGEDHVWVTDVALHQVFRFPPNGTSAELVLGEAFVPGSGSGHFCQPTDVALPPSGLVFISDGYCNSRIAVFTPEGKHVTDVATRDGLWIPHSLTYVQRDNTVCVADRENQRVLCFWAGLGPDFGFLRSSVTGQLGRVYAIASVGSYLYGLQIDDGTSAASGFRVELYPGSLVQTFSPRQRFIQPHDLAVSEDGRTLYAVDVDAANRKKVYKFRI</sequence>
<dbReference type="EMBL" id="GHJT01010806">
    <property type="protein sequence ID" value="MOY44777.1"/>
    <property type="molecule type" value="Transcribed_RNA"/>
</dbReference>
<feature type="repeat" description="NHL" evidence="4">
    <location>
        <begin position="184"/>
        <end position="223"/>
    </location>
</feature>
<dbReference type="OrthoDB" id="10018185at2759"/>
<feature type="chain" id="PRO_5020038532" evidence="5">
    <location>
        <begin position="23"/>
        <end position="363"/>
    </location>
</feature>
<protein>
    <submittedName>
        <fullName evidence="6">Putative peptidylglycine alpha-amidating monooxygenase</fullName>
    </submittedName>
</protein>
<dbReference type="Pfam" id="PF01436">
    <property type="entry name" value="NHL"/>
    <property type="match status" value="2"/>
</dbReference>
<dbReference type="CDD" id="cd14958">
    <property type="entry name" value="NHL_PAL_like"/>
    <property type="match status" value="1"/>
</dbReference>
<keyword evidence="6" id="KW-0503">Monooxygenase</keyword>
<keyword evidence="1 5" id="KW-0732">Signal</keyword>
<evidence type="ECO:0000256" key="3">
    <source>
        <dbReference type="ARBA" id="ARBA00023180"/>
    </source>
</evidence>
<dbReference type="VEuPathDB" id="VectorBase:ISCP_024777"/>
<reference evidence="6" key="1">
    <citation type="submission" date="2019-04" db="EMBL/GenBank/DDBJ databases">
        <title>An insight into the mialome of Ixodes scapularis.</title>
        <authorList>
            <person name="Ribeiro J.M."/>
            <person name="Mather T.N."/>
            <person name="Karim S."/>
        </authorList>
    </citation>
    <scope>NUCLEOTIDE SEQUENCE</scope>
</reference>
<dbReference type="InterPro" id="IPR001258">
    <property type="entry name" value="NHL_repeat"/>
</dbReference>
<dbReference type="PANTHER" id="PTHR10680:SF36">
    <property type="entry name" value="PEPTIDYL-ALPHA-HYDROXYGLYCINE ALPHA-AMIDATING LYASE 1"/>
    <property type="match status" value="1"/>
</dbReference>
<evidence type="ECO:0000313" key="6">
    <source>
        <dbReference type="EMBL" id="MOY44777.1"/>
    </source>
</evidence>